<name>A0A1V1P5C1_9BACT</name>
<dbReference type="SUPFAM" id="SSF51161">
    <property type="entry name" value="Trimeric LpxA-like enzymes"/>
    <property type="match status" value="1"/>
</dbReference>
<dbReference type="EMBL" id="ATBP01000496">
    <property type="protein sequence ID" value="ETR70067.1"/>
    <property type="molecule type" value="Genomic_DNA"/>
</dbReference>
<dbReference type="Gene3D" id="3.10.100.10">
    <property type="entry name" value="Mannose-Binding Protein A, subunit A"/>
    <property type="match status" value="1"/>
</dbReference>
<dbReference type="SUPFAM" id="SSF49265">
    <property type="entry name" value="Fibronectin type III"/>
    <property type="match status" value="1"/>
</dbReference>
<dbReference type="Gene3D" id="2.160.10.10">
    <property type="entry name" value="Hexapeptide repeat proteins"/>
    <property type="match status" value="1"/>
</dbReference>
<dbReference type="Proteomes" id="UP000189670">
    <property type="component" value="Unassembled WGS sequence"/>
</dbReference>
<proteinExistence type="predicted"/>
<comment type="caution">
    <text evidence="1">The sequence shown here is derived from an EMBL/GenBank/DDBJ whole genome shotgun (WGS) entry which is preliminary data.</text>
</comment>
<dbReference type="AlphaFoldDB" id="A0A1V1P5C1"/>
<evidence type="ECO:0000313" key="2">
    <source>
        <dbReference type="Proteomes" id="UP000189670"/>
    </source>
</evidence>
<dbReference type="InterPro" id="IPR016186">
    <property type="entry name" value="C-type_lectin-like/link_sf"/>
</dbReference>
<dbReference type="InterPro" id="IPR011004">
    <property type="entry name" value="Trimer_LpxA-like_sf"/>
</dbReference>
<dbReference type="InterPro" id="IPR013783">
    <property type="entry name" value="Ig-like_fold"/>
</dbReference>
<dbReference type="Gene3D" id="2.60.40.10">
    <property type="entry name" value="Immunoglobulins"/>
    <property type="match status" value="1"/>
</dbReference>
<dbReference type="SUPFAM" id="SSF56436">
    <property type="entry name" value="C-type lectin-like"/>
    <property type="match status" value="1"/>
</dbReference>
<gene>
    <name evidence="1" type="ORF">OMM_03505</name>
</gene>
<reference evidence="2" key="1">
    <citation type="submission" date="2012-11" db="EMBL/GenBank/DDBJ databases">
        <authorList>
            <person name="Lucero-Rivera Y.E."/>
            <person name="Tovar-Ramirez D."/>
        </authorList>
    </citation>
    <scope>NUCLEOTIDE SEQUENCE [LARGE SCALE GENOMIC DNA]</scope>
    <source>
        <strain evidence="2">Araruama</strain>
    </source>
</reference>
<dbReference type="InterPro" id="IPR036116">
    <property type="entry name" value="FN3_sf"/>
</dbReference>
<sequence length="781" mass="82298">MTGTTYANVLSITDTATIYGATTINDHLSVTGTTYANALSITDTATIYGATTIYDNLSITGTTTIGGKTTINNNLSVTGTIWANALYITDTANIDFETTISDNLEVTGTTLLGGTTTINDSLYVTGTVYADILNITNTALINGATTINDSLTVTGTTRSNNLYITQTSTLAGNTTIGDSSADALTLNAVLQGQTPLFFEGAIADGNQTTIIIAEPTEARQITIPDLSGTILLSGSESTMATLNVTGPSFLNEVYAYTTTIYGDLNMLTSTLRSDTAYITNAVIKDLVVDGPSTVHISSPTYITNSVVITTQGVFEVSGPNGMEISSTASEALHVTGTTGFSGAMFITGTTSNPALSVSGTTQIQTATPFVFEGTDTTDGNSTTFALTEPSSANTITIPNSSGSLVLKNFTKISAGTSKTLTTSDQGIVLVSSTLTNDYTIWLPDPVGQPGLTYTIKKTNASSNSVAITNSNGYKIDGISYPDMKVQYAYLEIISDGEQWYKIGEYPISDTVPVPGNSGIISTTGSDSSSVTLYWTPGSDDWTEQDDLEYLVCVSQSYSSVDSIQECESSVYADYSTYTPTTVGVAGLISATTYYFNIVIKDEVDRKSLYTQFSAVPNDVIIYHASTHNGNFGGRTGADAICAASSNRPITGYTDYHALMSFDSTDTIGNMASTFSTLKQNTPIKSNANSVTSSIASNWADLEALERQVLTNSGAMPVGVLWWSGTSSTDWSTYVDSCDGFTSTSPTGVVKSTGASGDSGDWLKNDLKTSCANNYYIMCIGW</sequence>
<protein>
    <recommendedName>
        <fullName evidence="3">Fibronectin type-III domain-containing protein</fullName>
    </recommendedName>
</protein>
<organism evidence="1 2">
    <name type="scientific">Candidatus Magnetoglobus multicellularis str. Araruama</name>
    <dbReference type="NCBI Taxonomy" id="890399"/>
    <lineage>
        <taxon>Bacteria</taxon>
        <taxon>Pseudomonadati</taxon>
        <taxon>Thermodesulfobacteriota</taxon>
        <taxon>Desulfobacteria</taxon>
        <taxon>Desulfobacterales</taxon>
        <taxon>Desulfobacteraceae</taxon>
        <taxon>Candidatus Magnetoglobus</taxon>
    </lineage>
</organism>
<accession>A0A1V1P5C1</accession>
<evidence type="ECO:0000313" key="1">
    <source>
        <dbReference type="EMBL" id="ETR70067.1"/>
    </source>
</evidence>
<dbReference type="InterPro" id="IPR016187">
    <property type="entry name" value="CTDL_fold"/>
</dbReference>
<evidence type="ECO:0008006" key="3">
    <source>
        <dbReference type="Google" id="ProtNLM"/>
    </source>
</evidence>